<dbReference type="Proteomes" id="UP000824721">
    <property type="component" value="Chromosome"/>
</dbReference>
<dbReference type="EMBL" id="CP067378">
    <property type="protein sequence ID" value="QYS89772.1"/>
    <property type="molecule type" value="Genomic_DNA"/>
</dbReference>
<protein>
    <submittedName>
        <fullName evidence="1">Uncharacterized protein</fullName>
    </submittedName>
</protein>
<accession>A0A8G0KWI1</accession>
<dbReference type="PANTHER" id="PTHR42699">
    <property type="match status" value="1"/>
</dbReference>
<dbReference type="KEGG" id="fdv:JJC05_06040"/>
<dbReference type="PANTHER" id="PTHR42699:SF1">
    <property type="entry name" value="CYSTATHIONINE GAMMA-SYNTHASE-RELATED"/>
    <property type="match status" value="1"/>
</dbReference>
<reference evidence="1" key="1">
    <citation type="submission" date="2020-12" db="EMBL/GenBank/DDBJ databases">
        <title>Genome sequencing of genetic groups of Flavobacterium columnare.</title>
        <authorList>
            <person name="Waldbieser G.C."/>
            <person name="Griffin M.J."/>
            <person name="LaFrentz B.R."/>
        </authorList>
    </citation>
    <scope>NUCLEOTIDE SEQUENCE</scope>
    <source>
        <strain evidence="1">90-106</strain>
    </source>
</reference>
<dbReference type="InterPro" id="IPR015422">
    <property type="entry name" value="PyrdxlP-dep_Trfase_small"/>
</dbReference>
<name>A0A8G0KWI1_9FLAO</name>
<proteinExistence type="predicted"/>
<sequence>MPKGPSLGTEFTLVMPYVYLAHYDLLQTEKGRNYLLINKLESELLRVSVGLEQIQEILVKFKEVFTDVS</sequence>
<organism evidence="1">
    <name type="scientific">Flavobacterium columnare</name>
    <dbReference type="NCBI Taxonomy" id="996"/>
    <lineage>
        <taxon>Bacteria</taxon>
        <taxon>Pseudomonadati</taxon>
        <taxon>Bacteroidota</taxon>
        <taxon>Flavobacteriia</taxon>
        <taxon>Flavobacteriales</taxon>
        <taxon>Flavobacteriaceae</taxon>
        <taxon>Flavobacterium</taxon>
    </lineage>
</organism>
<dbReference type="AlphaFoldDB" id="A0A8G0KWI1"/>
<dbReference type="InterPro" id="IPR051750">
    <property type="entry name" value="Trans-sulfuration_enzymes"/>
</dbReference>
<dbReference type="Gene3D" id="3.90.1150.10">
    <property type="entry name" value="Aspartate Aminotransferase, domain 1"/>
    <property type="match status" value="1"/>
</dbReference>
<gene>
    <name evidence="1" type="ORF">JJC05_06040</name>
</gene>
<evidence type="ECO:0000313" key="1">
    <source>
        <dbReference type="EMBL" id="QYS89772.1"/>
    </source>
</evidence>